<keyword evidence="5 6" id="KW-0269">Exonuclease</keyword>
<comment type="subcellular location">
    <subcellularLocation>
        <location evidence="6">Cytoplasm</location>
    </subcellularLocation>
</comment>
<evidence type="ECO:0000313" key="9">
    <source>
        <dbReference type="Proteomes" id="UP000321484"/>
    </source>
</evidence>
<reference evidence="8 9" key="1">
    <citation type="submission" date="2019-07" db="EMBL/GenBank/DDBJ databases">
        <title>Whole genome shotgun sequence of Actinotalea fermentans NBRC 105374.</title>
        <authorList>
            <person name="Hosoyama A."/>
            <person name="Uohara A."/>
            <person name="Ohji S."/>
            <person name="Ichikawa N."/>
        </authorList>
    </citation>
    <scope>NUCLEOTIDE SEQUENCE [LARGE SCALE GENOMIC DNA]</scope>
    <source>
        <strain evidence="8 9">NBRC 105374</strain>
    </source>
</reference>
<comment type="similarity">
    <text evidence="1 6">Belongs to the XseB family.</text>
</comment>
<dbReference type="GO" id="GO:0005829">
    <property type="term" value="C:cytosol"/>
    <property type="evidence" value="ECO:0007669"/>
    <property type="project" value="TreeGrafter"/>
</dbReference>
<evidence type="ECO:0000256" key="3">
    <source>
        <dbReference type="ARBA" id="ARBA00022722"/>
    </source>
</evidence>
<dbReference type="InterPro" id="IPR037004">
    <property type="entry name" value="Exonuc_VII_ssu_sf"/>
</dbReference>
<evidence type="ECO:0000256" key="7">
    <source>
        <dbReference type="SAM" id="MobiDB-lite"/>
    </source>
</evidence>
<name>A0A511YWT3_9CELL</name>
<evidence type="ECO:0000256" key="4">
    <source>
        <dbReference type="ARBA" id="ARBA00022801"/>
    </source>
</evidence>
<proteinExistence type="inferred from homology"/>
<protein>
    <recommendedName>
        <fullName evidence="6">Exodeoxyribonuclease 7 small subunit</fullName>
        <ecNumber evidence="6">3.1.11.6</ecNumber>
    </recommendedName>
    <alternativeName>
        <fullName evidence="6">Exodeoxyribonuclease VII small subunit</fullName>
        <shortName evidence="6">Exonuclease VII small subunit</shortName>
    </alternativeName>
</protein>
<gene>
    <name evidence="6" type="primary">xseB</name>
    <name evidence="8" type="ORF">AFE02nite_13860</name>
</gene>
<dbReference type="RefSeq" id="WP_034247751.1">
    <property type="nucleotide sequence ID" value="NZ_BJYK01000002.1"/>
</dbReference>
<evidence type="ECO:0000313" key="8">
    <source>
        <dbReference type="EMBL" id="GEN79652.1"/>
    </source>
</evidence>
<comment type="function">
    <text evidence="6">Bidirectionally degrades single-stranded DNA into large acid-insoluble oligonucleotides, which are then degraded further into small acid-soluble oligonucleotides.</text>
</comment>
<dbReference type="Gene3D" id="1.10.287.1040">
    <property type="entry name" value="Exonuclease VII, small subunit"/>
    <property type="match status" value="1"/>
</dbReference>
<dbReference type="SUPFAM" id="SSF116842">
    <property type="entry name" value="XseB-like"/>
    <property type="match status" value="1"/>
</dbReference>
<keyword evidence="4 6" id="KW-0378">Hydrolase</keyword>
<keyword evidence="9" id="KW-1185">Reference proteome</keyword>
<dbReference type="Pfam" id="PF02609">
    <property type="entry name" value="Exonuc_VII_S"/>
    <property type="match status" value="1"/>
</dbReference>
<comment type="catalytic activity">
    <reaction evidence="6">
        <text>Exonucleolytic cleavage in either 5'- to 3'- or 3'- to 5'-direction to yield nucleoside 5'-phosphates.</text>
        <dbReference type="EC" id="3.1.11.6"/>
    </reaction>
</comment>
<evidence type="ECO:0000256" key="6">
    <source>
        <dbReference type="HAMAP-Rule" id="MF_00337"/>
    </source>
</evidence>
<dbReference type="HAMAP" id="MF_00337">
    <property type="entry name" value="Exonuc_7_S"/>
    <property type="match status" value="1"/>
</dbReference>
<dbReference type="GO" id="GO:0006308">
    <property type="term" value="P:DNA catabolic process"/>
    <property type="evidence" value="ECO:0007669"/>
    <property type="project" value="UniProtKB-UniRule"/>
</dbReference>
<feature type="region of interest" description="Disordered" evidence="7">
    <location>
        <begin position="69"/>
        <end position="99"/>
    </location>
</feature>
<dbReference type="NCBIfam" id="NF002139">
    <property type="entry name" value="PRK00977.1-3"/>
    <property type="match status" value="1"/>
</dbReference>
<dbReference type="EMBL" id="BJYK01000002">
    <property type="protein sequence ID" value="GEN79652.1"/>
    <property type="molecule type" value="Genomic_DNA"/>
</dbReference>
<dbReference type="Proteomes" id="UP000321484">
    <property type="component" value="Unassembled WGS sequence"/>
</dbReference>
<evidence type="ECO:0000256" key="2">
    <source>
        <dbReference type="ARBA" id="ARBA00022490"/>
    </source>
</evidence>
<dbReference type="GO" id="GO:0009318">
    <property type="term" value="C:exodeoxyribonuclease VII complex"/>
    <property type="evidence" value="ECO:0007669"/>
    <property type="project" value="UniProtKB-UniRule"/>
</dbReference>
<evidence type="ECO:0000256" key="1">
    <source>
        <dbReference type="ARBA" id="ARBA00009998"/>
    </source>
</evidence>
<evidence type="ECO:0000256" key="5">
    <source>
        <dbReference type="ARBA" id="ARBA00022839"/>
    </source>
</evidence>
<dbReference type="NCBIfam" id="TIGR01280">
    <property type="entry name" value="xseB"/>
    <property type="match status" value="1"/>
</dbReference>
<keyword evidence="2 6" id="KW-0963">Cytoplasm</keyword>
<dbReference type="EC" id="3.1.11.6" evidence="6"/>
<sequence>MSDAPGKDRPVQDLTYEQARDELVAVVARLEAGGETLEGSLALWERGEALAARCQDWLDGARQRLDAVRAAPGTSGGAGPSGRPTDQAVPGDAADEDLS</sequence>
<accession>A0A511YWT3</accession>
<comment type="caution">
    <text evidence="8">The sequence shown here is derived from an EMBL/GenBank/DDBJ whole genome shotgun (WGS) entry which is preliminary data.</text>
</comment>
<dbReference type="PANTHER" id="PTHR34137:SF1">
    <property type="entry name" value="EXODEOXYRIBONUCLEASE 7 SMALL SUBUNIT"/>
    <property type="match status" value="1"/>
</dbReference>
<organism evidence="8 9">
    <name type="scientific">Actinotalea fermentans</name>
    <dbReference type="NCBI Taxonomy" id="43671"/>
    <lineage>
        <taxon>Bacteria</taxon>
        <taxon>Bacillati</taxon>
        <taxon>Actinomycetota</taxon>
        <taxon>Actinomycetes</taxon>
        <taxon>Micrococcales</taxon>
        <taxon>Cellulomonadaceae</taxon>
        <taxon>Actinotalea</taxon>
    </lineage>
</organism>
<dbReference type="InterPro" id="IPR003761">
    <property type="entry name" value="Exonuc_VII_S"/>
</dbReference>
<keyword evidence="3 6" id="KW-0540">Nuclease</keyword>
<dbReference type="GO" id="GO:0008855">
    <property type="term" value="F:exodeoxyribonuclease VII activity"/>
    <property type="evidence" value="ECO:0007669"/>
    <property type="project" value="UniProtKB-UniRule"/>
</dbReference>
<dbReference type="PANTHER" id="PTHR34137">
    <property type="entry name" value="EXODEOXYRIBONUCLEASE 7 SMALL SUBUNIT"/>
    <property type="match status" value="1"/>
</dbReference>
<dbReference type="OrthoDB" id="5244334at2"/>
<comment type="subunit">
    <text evidence="6">Heterooligomer composed of large and small subunits.</text>
</comment>
<dbReference type="AlphaFoldDB" id="A0A511YWT3"/>